<evidence type="ECO:0000313" key="2">
    <source>
        <dbReference type="EMBL" id="TDR37913.1"/>
    </source>
</evidence>
<name>A0A2U3ACM9_9BACL</name>
<dbReference type="Proteomes" id="UP000294641">
    <property type="component" value="Unassembled WGS sequence"/>
</dbReference>
<evidence type="ECO:0000313" key="1">
    <source>
        <dbReference type="EMBL" id="STX11070.1"/>
    </source>
</evidence>
<reference evidence="1 3" key="1">
    <citation type="submission" date="2018-06" db="EMBL/GenBank/DDBJ databases">
        <authorList>
            <consortium name="Pathogen Informatics"/>
            <person name="Doyle S."/>
        </authorList>
    </citation>
    <scope>NUCLEOTIDE SEQUENCE [LARGE SCALE GENOMIC DNA]</scope>
    <source>
        <strain evidence="1 3">NCTC10597</strain>
    </source>
</reference>
<protein>
    <submittedName>
        <fullName evidence="1">Uncharacterized protein</fullName>
    </submittedName>
</protein>
<comment type="caution">
    <text evidence="1">The sequence shown here is derived from an EMBL/GenBank/DDBJ whole genome shotgun (WGS) entry which is preliminary data.</text>
</comment>
<sequence length="88" mass="10267">MFVIELIVDIVFNLLTMLDFRSPEKKIKSKMKIVGKYAPGIFQKYEEDCVFFEHGEIAEVILNSPLKTDEQVEELISKIEVYLKNRIA</sequence>
<accession>A0A2U3ACM9</accession>
<dbReference type="EMBL" id="UGNP01000001">
    <property type="protein sequence ID" value="STX11070.1"/>
    <property type="molecule type" value="Genomic_DNA"/>
</dbReference>
<proteinExistence type="predicted"/>
<dbReference type="Proteomes" id="UP000254330">
    <property type="component" value="Unassembled WGS sequence"/>
</dbReference>
<evidence type="ECO:0000313" key="3">
    <source>
        <dbReference type="Proteomes" id="UP000254330"/>
    </source>
</evidence>
<keyword evidence="4" id="KW-1185">Reference proteome</keyword>
<evidence type="ECO:0000313" key="4">
    <source>
        <dbReference type="Proteomes" id="UP000294641"/>
    </source>
</evidence>
<dbReference type="EMBL" id="SNZG01000018">
    <property type="protein sequence ID" value="TDR37913.1"/>
    <property type="molecule type" value="Genomic_DNA"/>
</dbReference>
<dbReference type="RefSeq" id="WP_109349721.1">
    <property type="nucleotide sequence ID" value="NZ_BJUE01000010.1"/>
</dbReference>
<gene>
    <name evidence="2" type="ORF">DFR61_11839</name>
    <name evidence="1" type="ORF">NCTC10597_02866</name>
</gene>
<dbReference type="AlphaFoldDB" id="A0A2U3ACM9"/>
<reference evidence="2 4" key="2">
    <citation type="submission" date="2019-03" db="EMBL/GenBank/DDBJ databases">
        <title>Genomic Encyclopedia of Type Strains, Phase IV (KMG-IV): sequencing the most valuable type-strain genomes for metagenomic binning, comparative biology and taxonomic classification.</title>
        <authorList>
            <person name="Goeker M."/>
        </authorList>
    </citation>
    <scope>NUCLEOTIDE SEQUENCE [LARGE SCALE GENOMIC DNA]</scope>
    <source>
        <strain evidence="2 4">DSM 20580</strain>
    </source>
</reference>
<organism evidence="1 3">
    <name type="scientific">Kurthia zopfii</name>
    <dbReference type="NCBI Taxonomy" id="1650"/>
    <lineage>
        <taxon>Bacteria</taxon>
        <taxon>Bacillati</taxon>
        <taxon>Bacillota</taxon>
        <taxon>Bacilli</taxon>
        <taxon>Bacillales</taxon>
        <taxon>Caryophanaceae</taxon>
        <taxon>Kurthia</taxon>
    </lineage>
</organism>